<dbReference type="NCBIfam" id="TIGR01640">
    <property type="entry name" value="F_box_assoc_1"/>
    <property type="match status" value="1"/>
</dbReference>
<accession>A0A7J7LLU8</accession>
<proteinExistence type="predicted"/>
<dbReference type="OrthoDB" id="1918594at2759"/>
<dbReference type="InterPro" id="IPR017451">
    <property type="entry name" value="F-box-assoc_interact_dom"/>
</dbReference>
<comment type="caution">
    <text evidence="2">The sequence shown here is derived from an EMBL/GenBank/DDBJ whole genome shotgun (WGS) entry which is preliminary data.</text>
</comment>
<dbReference type="PANTHER" id="PTHR31672">
    <property type="entry name" value="BNACNNG10540D PROTEIN"/>
    <property type="match status" value="1"/>
</dbReference>
<name>A0A7J7LLU8_9MAGN</name>
<feature type="domain" description="F-box associated beta-propeller type 3" evidence="1">
    <location>
        <begin position="141"/>
        <end position="389"/>
    </location>
</feature>
<protein>
    <recommendedName>
        <fullName evidence="1">F-box associated beta-propeller type 3 domain-containing protein</fullName>
    </recommendedName>
</protein>
<dbReference type="InterPro" id="IPR036047">
    <property type="entry name" value="F-box-like_dom_sf"/>
</dbReference>
<organism evidence="2 3">
    <name type="scientific">Kingdonia uniflora</name>
    <dbReference type="NCBI Taxonomy" id="39325"/>
    <lineage>
        <taxon>Eukaryota</taxon>
        <taxon>Viridiplantae</taxon>
        <taxon>Streptophyta</taxon>
        <taxon>Embryophyta</taxon>
        <taxon>Tracheophyta</taxon>
        <taxon>Spermatophyta</taxon>
        <taxon>Magnoliopsida</taxon>
        <taxon>Ranunculales</taxon>
        <taxon>Circaeasteraceae</taxon>
        <taxon>Kingdonia</taxon>
    </lineage>
</organism>
<gene>
    <name evidence="2" type="ORF">GIB67_012416</name>
</gene>
<dbReference type="AlphaFoldDB" id="A0A7J7LLU8"/>
<keyword evidence="3" id="KW-1185">Reference proteome</keyword>
<dbReference type="PANTHER" id="PTHR31672:SF11">
    <property type="entry name" value="F-BOX PROTEIN CPR1-LIKE ISOFORM X2"/>
    <property type="match status" value="1"/>
</dbReference>
<evidence type="ECO:0000313" key="3">
    <source>
        <dbReference type="Proteomes" id="UP000541444"/>
    </source>
</evidence>
<dbReference type="Proteomes" id="UP000541444">
    <property type="component" value="Unassembled WGS sequence"/>
</dbReference>
<dbReference type="SUPFAM" id="SSF81383">
    <property type="entry name" value="F-box domain"/>
    <property type="match status" value="1"/>
</dbReference>
<evidence type="ECO:0000313" key="2">
    <source>
        <dbReference type="EMBL" id="KAF6143617.1"/>
    </source>
</evidence>
<dbReference type="Pfam" id="PF08268">
    <property type="entry name" value="FBA_3"/>
    <property type="match status" value="1"/>
</dbReference>
<dbReference type="EMBL" id="JACGCM010002202">
    <property type="protein sequence ID" value="KAF6143617.1"/>
    <property type="molecule type" value="Genomic_DNA"/>
</dbReference>
<reference evidence="2 3" key="1">
    <citation type="journal article" date="2020" name="IScience">
        <title>Genome Sequencing of the Endangered Kingdonia uniflora (Circaeasteraceae, Ranunculales) Reveals Potential Mechanisms of Evolutionary Specialization.</title>
        <authorList>
            <person name="Sun Y."/>
            <person name="Deng T."/>
            <person name="Zhang A."/>
            <person name="Moore M.J."/>
            <person name="Landis J.B."/>
            <person name="Lin N."/>
            <person name="Zhang H."/>
            <person name="Zhang X."/>
            <person name="Huang J."/>
            <person name="Zhang X."/>
            <person name="Sun H."/>
            <person name="Wang H."/>
        </authorList>
    </citation>
    <scope>NUCLEOTIDE SEQUENCE [LARGE SCALE GENOMIC DNA]</scope>
    <source>
        <strain evidence="2">TB1705</strain>
        <tissue evidence="2">Leaf</tissue>
    </source>
</reference>
<dbReference type="InterPro" id="IPR013187">
    <property type="entry name" value="F-box-assoc_dom_typ3"/>
</dbReference>
<sequence length="406" mass="46364">MVLIAGRNMGIIVDFSSKENGQFVCKSGMTPCFSSQTEKKNAPNIMKKKKFVLPHLHHDVMSNIFKRLPADSLLRGVKYQCKQWLAITANPVFIDDHLYSSPNGVITVKYINKTSSVFRFMEFDGLEFNVRELATFRFKLLNVLSSCNGLALVEERVPDGSDKTYCPYVVNPITKQKIQPSWDFCRVGILSNWIELVFVPSAKEYKIVASISDKEKPYELFYIWTLGRDNMWREIDGPQLRFDILGNRVLVEGVLYYDLTYELLAINVSNEKAEVLQIPNELSPGLKSLLKIGGCLSYVNYVNPCKVDIWMLKNCSSINEGEWVLKFSIVPPVGQMRMEILRYVLTALGSVNNGEVIIFRKLNDSSLECGVLCVYDVNTKKWREIENDKDESEFKAVYCNCLVSLK</sequence>
<dbReference type="InterPro" id="IPR050796">
    <property type="entry name" value="SCF_F-box_component"/>
</dbReference>
<evidence type="ECO:0000259" key="1">
    <source>
        <dbReference type="Pfam" id="PF08268"/>
    </source>
</evidence>